<keyword evidence="8" id="KW-0067">ATP-binding</keyword>
<keyword evidence="4" id="KW-0963">Cytoplasm</keyword>
<dbReference type="InterPro" id="IPR047187">
    <property type="entry name" value="SF1_C_Upf1"/>
</dbReference>
<feature type="domain" description="U1-type" evidence="13">
    <location>
        <begin position="102"/>
        <end position="136"/>
    </location>
</feature>
<dbReference type="Proteomes" id="UP000230750">
    <property type="component" value="Unassembled WGS sequence"/>
</dbReference>
<evidence type="ECO:0000256" key="3">
    <source>
        <dbReference type="ARBA" id="ARBA00012552"/>
    </source>
</evidence>
<dbReference type="CDD" id="cd18808">
    <property type="entry name" value="SF1_C_Upf1"/>
    <property type="match status" value="1"/>
</dbReference>
<gene>
    <name evidence="14" type="ORF">BSL78_23051</name>
</gene>
<dbReference type="InterPro" id="IPR041679">
    <property type="entry name" value="DNA2/NAM7-like_C"/>
</dbReference>
<keyword evidence="15" id="KW-1185">Reference proteome</keyword>
<dbReference type="AlphaFoldDB" id="A0A2G8JWJ6"/>
<dbReference type="InterPro" id="IPR027417">
    <property type="entry name" value="P-loop_NTPase"/>
</dbReference>
<dbReference type="PANTHER" id="PTHR45418">
    <property type="entry name" value="CANCER/TESTIS ANTIGEN 55"/>
    <property type="match status" value="1"/>
</dbReference>
<name>A0A2G8JWJ6_STIJA</name>
<dbReference type="InterPro" id="IPR041677">
    <property type="entry name" value="DNA2/NAM7_AAA_11"/>
</dbReference>
<dbReference type="Pfam" id="PF21635">
    <property type="entry name" value="Mov-10_helical"/>
    <property type="match status" value="1"/>
</dbReference>
<dbReference type="SUPFAM" id="SSF57667">
    <property type="entry name" value="beta-beta-alpha zinc fingers"/>
    <property type="match status" value="1"/>
</dbReference>
<evidence type="ECO:0000256" key="1">
    <source>
        <dbReference type="ARBA" id="ARBA00004331"/>
    </source>
</evidence>
<dbReference type="GO" id="GO:0031047">
    <property type="term" value="P:regulatory ncRNA-mediated gene silencing"/>
    <property type="evidence" value="ECO:0007669"/>
    <property type="project" value="UniProtKB-KW"/>
</dbReference>
<evidence type="ECO:0000259" key="13">
    <source>
        <dbReference type="SMART" id="SM00451"/>
    </source>
</evidence>
<evidence type="ECO:0000256" key="5">
    <source>
        <dbReference type="ARBA" id="ARBA00022741"/>
    </source>
</evidence>
<sequence>MSRKNDRQQEQYRHFSERIKRIGDDFFTYVRQEDQDWQLEWTKSDLRDCYTNEYKPPRGKELTVFQGGRVVYFKRAGTATGGSASTSPPTQSNPQDTSQDKTYPTPCDVCGIIVTSEVQEQQHIKGARHRANLSKLFIRKQANNLLENKHGVVIEIGEGNLSKNGQVTVSSKPGVLQTILLNVQSSNTPVTLTRVSLLSQDPRLTLKAAVGGLTKQKLIQPGQKYTTKLSCKSNDFGEVKALVAFAFQLQTNKVFHILRSVTFSVGGEDKEDLAPTAPYKRRAKVAVTPLPKNVLSGNPVQFSGSGELPQAVKMQQYGIPSNVSRDLNLPNAPNLLEELEEPLSAGNYSQKFQLLLYAEEHQMKVDIHQYDRKGVMLTRSKKYDGLLDLNVPGLAENRPSVLRGDHLFVMFADSSRPDKTYKGFVHHVELEVVSLCFHKDLMKLFIEKMKFDIQFTFSRFPIRSSHFSVDSNTLDMDRLKPVIFPEPKKMKKTDAEKLDAFAKKLFDRNLANNLEQVKSIYHILHGTSLPAPYLVFGPPGTGKTVTVVEAMKQVYHQSKKNIILACAPSNSAADLLAKRLVDKGPVARTHLLRMCALSRNYDSVDPALQEIRDDCLNYDRFNYVVFPSPTKIKEKRIIVVTMVTAGRLVLSGCFKDFFTHIFLDEAGHSIEPEALISVSGLLPKNGQLVLAGDPKQLGPVLRSPISKKHGLEISLLERLMTHSKAYQRHEGVFNDRMLSKLLCNYRSHPNILHLPSEMFYDGELKVCADQLMRECLSKVDVLPAKNFPVIFHGIDGKDEREANSPSFFNVAEAEQVWQYISYLLNLAGHKNVRARDIGVISPYRRQVQKIRQILGKKKRRNNRRDLGDIKVGSVEEFQGQERLVIIISTVRSTNAEYLKMDKDYKLGFLRNPKRFNVAITRAKALLICIGNPHMLSKDEHWNRFLEYCRDNGAYKGCPYSPEEVEQDIEELNAEMESLNISPETMTQEEATAVTDQEWRGDL</sequence>
<dbReference type="GO" id="GO:0036464">
    <property type="term" value="C:cytoplasmic ribonucleoprotein granule"/>
    <property type="evidence" value="ECO:0007669"/>
    <property type="project" value="UniProtKB-SubCell"/>
</dbReference>
<dbReference type="STRING" id="307972.A0A2G8JWJ6"/>
<dbReference type="InterPro" id="IPR049077">
    <property type="entry name" value="MOV-10_Ig-like"/>
</dbReference>
<evidence type="ECO:0000256" key="4">
    <source>
        <dbReference type="ARBA" id="ARBA00022490"/>
    </source>
</evidence>
<dbReference type="GO" id="GO:0016787">
    <property type="term" value="F:hydrolase activity"/>
    <property type="evidence" value="ECO:0007669"/>
    <property type="project" value="UniProtKB-KW"/>
</dbReference>
<keyword evidence="9" id="KW-0694">RNA-binding</keyword>
<feature type="compositionally biased region" description="Low complexity" evidence="12">
    <location>
        <begin position="78"/>
        <end position="87"/>
    </location>
</feature>
<dbReference type="EMBL" id="MRZV01001162">
    <property type="protein sequence ID" value="PIK40113.1"/>
    <property type="molecule type" value="Genomic_DNA"/>
</dbReference>
<dbReference type="InterPro" id="IPR026122">
    <property type="entry name" value="MOV-10/SDE3_DEXXQ/H-box"/>
</dbReference>
<evidence type="ECO:0000256" key="6">
    <source>
        <dbReference type="ARBA" id="ARBA00022801"/>
    </source>
</evidence>
<evidence type="ECO:0000256" key="10">
    <source>
        <dbReference type="ARBA" id="ARBA00023158"/>
    </source>
</evidence>
<feature type="region of interest" description="Disordered" evidence="12">
    <location>
        <begin position="78"/>
        <end position="102"/>
    </location>
</feature>
<dbReference type="Gene3D" id="3.30.160.60">
    <property type="entry name" value="Classic Zinc Finger"/>
    <property type="match status" value="1"/>
</dbReference>
<dbReference type="GO" id="GO:0005524">
    <property type="term" value="F:ATP binding"/>
    <property type="evidence" value="ECO:0007669"/>
    <property type="project" value="UniProtKB-KW"/>
</dbReference>
<keyword evidence="6" id="KW-0378">Hydrolase</keyword>
<comment type="subcellular location">
    <subcellularLocation>
        <location evidence="1">Cytoplasm</location>
        <location evidence="1">Cytoplasmic ribonucleoprotein granule</location>
    </subcellularLocation>
</comment>
<comment type="catalytic activity">
    <reaction evidence="11">
        <text>ATP + H2O = ADP + phosphate + H(+)</text>
        <dbReference type="Rhea" id="RHEA:13065"/>
        <dbReference type="ChEBI" id="CHEBI:15377"/>
        <dbReference type="ChEBI" id="CHEBI:15378"/>
        <dbReference type="ChEBI" id="CHEBI:30616"/>
        <dbReference type="ChEBI" id="CHEBI:43474"/>
        <dbReference type="ChEBI" id="CHEBI:456216"/>
        <dbReference type="EC" id="3.6.4.13"/>
    </reaction>
</comment>
<dbReference type="InterPro" id="IPR049080">
    <property type="entry name" value="MOV-10-like_beta-barrel"/>
</dbReference>
<dbReference type="GO" id="GO:0032574">
    <property type="term" value="F:5'-3' RNA helicase activity"/>
    <property type="evidence" value="ECO:0007669"/>
    <property type="project" value="InterPro"/>
</dbReference>
<dbReference type="InterPro" id="IPR036236">
    <property type="entry name" value="Znf_C2H2_sf"/>
</dbReference>
<dbReference type="OrthoDB" id="6513042at2759"/>
<evidence type="ECO:0000256" key="12">
    <source>
        <dbReference type="SAM" id="MobiDB-lite"/>
    </source>
</evidence>
<dbReference type="InterPro" id="IPR049079">
    <property type="entry name" value="Mov-10_helical"/>
</dbReference>
<dbReference type="GO" id="GO:0008270">
    <property type="term" value="F:zinc ion binding"/>
    <property type="evidence" value="ECO:0007669"/>
    <property type="project" value="InterPro"/>
</dbReference>
<dbReference type="SUPFAM" id="SSF52540">
    <property type="entry name" value="P-loop containing nucleoside triphosphate hydrolases"/>
    <property type="match status" value="1"/>
</dbReference>
<keyword evidence="10" id="KW-0943">RNA-mediated gene silencing</keyword>
<dbReference type="Pfam" id="PF13087">
    <property type="entry name" value="AAA_12"/>
    <property type="match status" value="1"/>
</dbReference>
<organism evidence="14 15">
    <name type="scientific">Stichopus japonicus</name>
    <name type="common">Sea cucumber</name>
    <dbReference type="NCBI Taxonomy" id="307972"/>
    <lineage>
        <taxon>Eukaryota</taxon>
        <taxon>Metazoa</taxon>
        <taxon>Echinodermata</taxon>
        <taxon>Eleutherozoa</taxon>
        <taxon>Echinozoa</taxon>
        <taxon>Holothuroidea</taxon>
        <taxon>Aspidochirotacea</taxon>
        <taxon>Aspidochirotida</taxon>
        <taxon>Stichopodidae</taxon>
        <taxon>Apostichopus</taxon>
    </lineage>
</organism>
<dbReference type="CDD" id="cd18038">
    <property type="entry name" value="DEXXQc_Helz-like"/>
    <property type="match status" value="1"/>
</dbReference>
<evidence type="ECO:0000256" key="7">
    <source>
        <dbReference type="ARBA" id="ARBA00022806"/>
    </source>
</evidence>
<accession>A0A2G8JWJ6</accession>
<feature type="compositionally biased region" description="Polar residues" evidence="12">
    <location>
        <begin position="980"/>
        <end position="989"/>
    </location>
</feature>
<dbReference type="SMART" id="SM00451">
    <property type="entry name" value="ZnF_U1"/>
    <property type="match status" value="1"/>
</dbReference>
<evidence type="ECO:0000256" key="2">
    <source>
        <dbReference type="ARBA" id="ARBA00005601"/>
    </source>
</evidence>
<dbReference type="PANTHER" id="PTHR45418:SF1">
    <property type="entry name" value="CANCER_TESTIS ANTIGEN 55"/>
    <property type="match status" value="1"/>
</dbReference>
<comment type="similarity">
    <text evidence="2">Belongs to the DNA2/NAM7 helicase family. SDE3 subfamily.</text>
</comment>
<dbReference type="Pfam" id="PF21633">
    <property type="entry name" value="MOV-10_Ig-like"/>
    <property type="match status" value="1"/>
</dbReference>
<comment type="caution">
    <text evidence="14">The sequence shown here is derived from an EMBL/GenBank/DDBJ whole genome shotgun (WGS) entry which is preliminary data.</text>
</comment>
<proteinExistence type="inferred from homology"/>
<evidence type="ECO:0000256" key="11">
    <source>
        <dbReference type="ARBA" id="ARBA00047984"/>
    </source>
</evidence>
<feature type="compositionally biased region" description="Polar residues" evidence="12">
    <location>
        <begin position="88"/>
        <end position="102"/>
    </location>
</feature>
<keyword evidence="7 14" id="KW-0347">Helicase</keyword>
<evidence type="ECO:0000313" key="14">
    <source>
        <dbReference type="EMBL" id="PIK40113.1"/>
    </source>
</evidence>
<protein>
    <recommendedName>
        <fullName evidence="3">RNA helicase</fullName>
        <ecNumber evidence="3">3.6.4.13</ecNumber>
    </recommendedName>
</protein>
<dbReference type="FunFam" id="3.40.50.300:FF:000608">
    <property type="entry name" value="Mov10 RISC complex RNA helicase"/>
    <property type="match status" value="1"/>
</dbReference>
<evidence type="ECO:0000256" key="9">
    <source>
        <dbReference type="ARBA" id="ARBA00022884"/>
    </source>
</evidence>
<reference evidence="14 15" key="1">
    <citation type="journal article" date="2017" name="PLoS Biol.">
        <title>The sea cucumber genome provides insights into morphological evolution and visceral regeneration.</title>
        <authorList>
            <person name="Zhang X."/>
            <person name="Sun L."/>
            <person name="Yuan J."/>
            <person name="Sun Y."/>
            <person name="Gao Y."/>
            <person name="Zhang L."/>
            <person name="Li S."/>
            <person name="Dai H."/>
            <person name="Hamel J.F."/>
            <person name="Liu C."/>
            <person name="Yu Y."/>
            <person name="Liu S."/>
            <person name="Lin W."/>
            <person name="Guo K."/>
            <person name="Jin S."/>
            <person name="Xu P."/>
            <person name="Storey K.B."/>
            <person name="Huan P."/>
            <person name="Zhang T."/>
            <person name="Zhou Y."/>
            <person name="Zhang J."/>
            <person name="Lin C."/>
            <person name="Li X."/>
            <person name="Xing L."/>
            <person name="Huo D."/>
            <person name="Sun M."/>
            <person name="Wang L."/>
            <person name="Mercier A."/>
            <person name="Li F."/>
            <person name="Yang H."/>
            <person name="Xiang J."/>
        </authorList>
    </citation>
    <scope>NUCLEOTIDE SEQUENCE [LARGE SCALE GENOMIC DNA]</scope>
    <source>
        <strain evidence="14">Shaxun</strain>
        <tissue evidence="14">Muscle</tissue>
    </source>
</reference>
<dbReference type="InterPro" id="IPR003604">
    <property type="entry name" value="Matrin/U1-like-C_Znf_C2H2"/>
</dbReference>
<dbReference type="GO" id="GO:0003723">
    <property type="term" value="F:RNA binding"/>
    <property type="evidence" value="ECO:0007669"/>
    <property type="project" value="UniProtKB-KW"/>
</dbReference>
<keyword evidence="5" id="KW-0547">Nucleotide-binding</keyword>
<feature type="region of interest" description="Disordered" evidence="12">
    <location>
        <begin position="980"/>
        <end position="1002"/>
    </location>
</feature>
<evidence type="ECO:0000256" key="8">
    <source>
        <dbReference type="ARBA" id="ARBA00022840"/>
    </source>
</evidence>
<dbReference type="Pfam" id="PF13086">
    <property type="entry name" value="AAA_11"/>
    <property type="match status" value="2"/>
</dbReference>
<dbReference type="EC" id="3.6.4.13" evidence="3"/>
<dbReference type="Gene3D" id="3.40.50.300">
    <property type="entry name" value="P-loop containing nucleotide triphosphate hydrolases"/>
    <property type="match status" value="2"/>
</dbReference>
<dbReference type="Pfam" id="PF21634">
    <property type="entry name" value="MOV-10_beta-barrel"/>
    <property type="match status" value="1"/>
</dbReference>
<evidence type="ECO:0000313" key="15">
    <source>
        <dbReference type="Proteomes" id="UP000230750"/>
    </source>
</evidence>